<sequence length="242" mass="27210">MYKKPKPNQDAVSQVLDLEFQARRSYIDSDVPREECRAAQILEAYPCFKELHHVLGELRRILAPSNEKFLNEVRHRWEEFCSRVHFYGVSKKAMKPPMTMDKTEAHIAMIKALPVLFPSPAPPPPKKTGGASEASLHILKRPPGQAQVILSKNGTHPDHKQIVITDKATNRSSWGSGAESSPVVSAPAKTHPQETNTCECPDLDQLLGALHMNRVSPEVIFSLHHRLNLCVIFHEHDAQNQQ</sequence>
<reference evidence="3" key="1">
    <citation type="submission" date="2024-04" db="EMBL/GenBank/DDBJ databases">
        <title>Salinicola lusitanus LLJ914,a marine bacterium isolated from the Okinawa Trough.</title>
        <authorList>
            <person name="Li J."/>
        </authorList>
    </citation>
    <scope>NUCLEOTIDE SEQUENCE [LARGE SCALE GENOMIC DNA]</scope>
</reference>
<comment type="caution">
    <text evidence="2">The sequence shown here is derived from an EMBL/GenBank/DDBJ whole genome shotgun (WGS) entry which is preliminary data.</text>
</comment>
<protein>
    <submittedName>
        <fullName evidence="2">Uncharacterized protein</fullName>
    </submittedName>
</protein>
<keyword evidence="3" id="KW-1185">Reference proteome</keyword>
<name>A0AAW0MHG8_9GOBI</name>
<gene>
    <name evidence="2" type="ORF">WMY93_031829</name>
</gene>
<proteinExistence type="predicted"/>
<accession>A0AAW0MHG8</accession>
<evidence type="ECO:0000313" key="2">
    <source>
        <dbReference type="EMBL" id="KAK7877489.1"/>
    </source>
</evidence>
<dbReference type="Proteomes" id="UP001460270">
    <property type="component" value="Unassembled WGS sequence"/>
</dbReference>
<dbReference type="AlphaFoldDB" id="A0AAW0MHG8"/>
<evidence type="ECO:0000256" key="1">
    <source>
        <dbReference type="SAM" id="MobiDB-lite"/>
    </source>
</evidence>
<feature type="region of interest" description="Disordered" evidence="1">
    <location>
        <begin position="169"/>
        <end position="195"/>
    </location>
</feature>
<feature type="compositionally biased region" description="Polar residues" evidence="1">
    <location>
        <begin position="170"/>
        <end position="183"/>
    </location>
</feature>
<dbReference type="EMBL" id="JBBPFD010000690">
    <property type="protein sequence ID" value="KAK7877489.1"/>
    <property type="molecule type" value="Genomic_DNA"/>
</dbReference>
<organism evidence="2 3">
    <name type="scientific">Mugilogobius chulae</name>
    <name type="common">yellowstripe goby</name>
    <dbReference type="NCBI Taxonomy" id="88201"/>
    <lineage>
        <taxon>Eukaryota</taxon>
        <taxon>Metazoa</taxon>
        <taxon>Chordata</taxon>
        <taxon>Craniata</taxon>
        <taxon>Vertebrata</taxon>
        <taxon>Euteleostomi</taxon>
        <taxon>Actinopterygii</taxon>
        <taxon>Neopterygii</taxon>
        <taxon>Teleostei</taxon>
        <taxon>Neoteleostei</taxon>
        <taxon>Acanthomorphata</taxon>
        <taxon>Gobiaria</taxon>
        <taxon>Gobiiformes</taxon>
        <taxon>Gobioidei</taxon>
        <taxon>Gobiidae</taxon>
        <taxon>Gobionellinae</taxon>
        <taxon>Mugilogobius</taxon>
    </lineage>
</organism>
<evidence type="ECO:0000313" key="3">
    <source>
        <dbReference type="Proteomes" id="UP001460270"/>
    </source>
</evidence>